<evidence type="ECO:0000313" key="3">
    <source>
        <dbReference type="Proteomes" id="UP001562357"/>
    </source>
</evidence>
<gene>
    <name evidence="2" type="primary">g7440</name>
    <name evidence="2" type="ORF">EsDP_00007440</name>
</gene>
<dbReference type="Proteomes" id="UP001562357">
    <property type="component" value="Unassembled WGS sequence"/>
</dbReference>
<keyword evidence="1" id="KW-1133">Transmembrane helix</keyword>
<sequence length="152" mass="17143">MGGFRIISNCEEQGVPTEHGIPVNAKQLLYLIEHGFVDIPSLKEKDIKATSSSDSLSKILVLWQVIWFITTEMTRLASRTPITTLELTALIFAIMMLATSFAWFQKPQVTVSTPIRLRDGVSFQDIRNTAMTSVSDQCLILPNRWRASFTHD</sequence>
<evidence type="ECO:0000256" key="1">
    <source>
        <dbReference type="SAM" id="Phobius"/>
    </source>
</evidence>
<reference evidence="3" key="1">
    <citation type="submission" date="2024-06" db="EMBL/GenBank/DDBJ databases">
        <title>Draft Genome Sequences of Epichloe bromicola Strains Isolated from Elymus ciliaris.</title>
        <authorList>
            <consortium name="Epichloe bromicola genome sequencing consortium"/>
            <person name="Miura A."/>
            <person name="Imano S."/>
            <person name="Ashida A."/>
            <person name="Sato I."/>
            <person name="Chiba S."/>
            <person name="Tanaka A."/>
            <person name="Camagna M."/>
            <person name="Takemoto D."/>
        </authorList>
    </citation>
    <scope>NUCLEOTIDE SEQUENCE [LARGE SCALE GENOMIC DNA]</scope>
    <source>
        <strain evidence="3">DP</strain>
    </source>
</reference>
<accession>A0ABQ0D0K6</accession>
<dbReference type="EMBL" id="BAAFGZ010000879">
    <property type="protein sequence ID" value="GAB0139227.1"/>
    <property type="molecule type" value="Genomic_DNA"/>
</dbReference>
<evidence type="ECO:0000313" key="2">
    <source>
        <dbReference type="EMBL" id="GAB0139227.1"/>
    </source>
</evidence>
<dbReference type="PANTHER" id="PTHR35043">
    <property type="entry name" value="TRANSCRIPTION FACTOR DOMAIN-CONTAINING PROTEIN"/>
    <property type="match status" value="1"/>
</dbReference>
<protein>
    <submittedName>
        <fullName evidence="2">Uncharacterized protein</fullName>
    </submittedName>
</protein>
<name>A0ABQ0D0K6_9HYPO</name>
<proteinExistence type="predicted"/>
<feature type="transmembrane region" description="Helical" evidence="1">
    <location>
        <begin position="82"/>
        <end position="104"/>
    </location>
</feature>
<keyword evidence="1" id="KW-0472">Membrane</keyword>
<organism evidence="2 3">
    <name type="scientific">Epichloe bromicola</name>
    <dbReference type="NCBI Taxonomy" id="79588"/>
    <lineage>
        <taxon>Eukaryota</taxon>
        <taxon>Fungi</taxon>
        <taxon>Dikarya</taxon>
        <taxon>Ascomycota</taxon>
        <taxon>Pezizomycotina</taxon>
        <taxon>Sordariomycetes</taxon>
        <taxon>Hypocreomycetidae</taxon>
        <taxon>Hypocreales</taxon>
        <taxon>Clavicipitaceae</taxon>
        <taxon>Epichloe</taxon>
    </lineage>
</organism>
<keyword evidence="3" id="KW-1185">Reference proteome</keyword>
<keyword evidence="1" id="KW-0812">Transmembrane</keyword>
<dbReference type="PANTHER" id="PTHR35043:SF8">
    <property type="entry name" value="DUF4220 DOMAIN-CONTAINING PROTEIN"/>
    <property type="match status" value="1"/>
</dbReference>
<comment type="caution">
    <text evidence="2">The sequence shown here is derived from an EMBL/GenBank/DDBJ whole genome shotgun (WGS) entry which is preliminary data.</text>
</comment>